<evidence type="ECO:0000313" key="3">
    <source>
        <dbReference type="EMBL" id="CAB9492506.1"/>
    </source>
</evidence>
<accession>A0A6T9XZ21</accession>
<sequence>MSLFSKSLKPLVIVTGLFSLSLSGTISAHGNDHDNHHKPEEQHRHASKQTDVMVMNGYARATFALAKTGAVYFTLHNQSKSDKTLISVLVPQDIASDAQIHTTVMQDDVMKMRELTEGVKVKAGQMIAFEPGGRHIMLLGLTKGLKEGSEIALTLKFDDASEAKVRLPVKKEPSAGKEPSAKKETGDGHHHHH</sequence>
<feature type="region of interest" description="Disordered" evidence="1">
    <location>
        <begin position="29"/>
        <end position="48"/>
    </location>
</feature>
<feature type="compositionally biased region" description="Basic and acidic residues" evidence="1">
    <location>
        <begin position="30"/>
        <end position="44"/>
    </location>
</feature>
<dbReference type="Gene3D" id="2.60.40.1890">
    <property type="entry name" value="PCu(A)C copper chaperone"/>
    <property type="match status" value="1"/>
</dbReference>
<feature type="region of interest" description="Disordered" evidence="1">
    <location>
        <begin position="165"/>
        <end position="193"/>
    </location>
</feature>
<dbReference type="PANTHER" id="PTHR36302">
    <property type="entry name" value="BLR7088 PROTEIN"/>
    <property type="match status" value="1"/>
</dbReference>
<protein>
    <recommendedName>
        <fullName evidence="5">Copper chaperone PCu(A)C</fullName>
    </recommendedName>
</protein>
<evidence type="ECO:0008006" key="5">
    <source>
        <dbReference type="Google" id="ProtNLM"/>
    </source>
</evidence>
<dbReference type="RefSeq" id="WP_179982218.1">
    <property type="nucleotide sequence ID" value="NZ_LR812090.1"/>
</dbReference>
<dbReference type="Pfam" id="PF04314">
    <property type="entry name" value="PCuAC"/>
    <property type="match status" value="1"/>
</dbReference>
<dbReference type="InterPro" id="IPR036182">
    <property type="entry name" value="PCuAC_sf"/>
</dbReference>
<name>A0A6T9XZ21_ALTMA</name>
<evidence type="ECO:0000313" key="4">
    <source>
        <dbReference type="Proteomes" id="UP000509458"/>
    </source>
</evidence>
<dbReference type="InterPro" id="IPR007410">
    <property type="entry name" value="LpqE-like"/>
</dbReference>
<keyword evidence="2" id="KW-0732">Signal</keyword>
<dbReference type="InterPro" id="IPR058248">
    <property type="entry name" value="Lxx211020-like"/>
</dbReference>
<dbReference type="PANTHER" id="PTHR36302:SF1">
    <property type="entry name" value="COPPER CHAPERONE PCU(A)C"/>
    <property type="match status" value="1"/>
</dbReference>
<dbReference type="SUPFAM" id="SSF110087">
    <property type="entry name" value="DR1885-like metal-binding protein"/>
    <property type="match status" value="1"/>
</dbReference>
<feature type="chain" id="PRO_5029773578" description="Copper chaperone PCu(A)C" evidence="2">
    <location>
        <begin position="29"/>
        <end position="193"/>
    </location>
</feature>
<gene>
    <name evidence="3" type="ORF">ALFOR1_10467</name>
</gene>
<dbReference type="AlphaFoldDB" id="A0A6T9XZ21"/>
<evidence type="ECO:0000256" key="2">
    <source>
        <dbReference type="SAM" id="SignalP"/>
    </source>
</evidence>
<organism evidence="3 4">
    <name type="scientific">Alteromonas macleodii</name>
    <name type="common">Pseudoalteromonas macleodii</name>
    <dbReference type="NCBI Taxonomy" id="28108"/>
    <lineage>
        <taxon>Bacteria</taxon>
        <taxon>Pseudomonadati</taxon>
        <taxon>Pseudomonadota</taxon>
        <taxon>Gammaproteobacteria</taxon>
        <taxon>Alteromonadales</taxon>
        <taxon>Alteromonadaceae</taxon>
        <taxon>Alteromonas/Salinimonas group</taxon>
        <taxon>Alteromonas</taxon>
    </lineage>
</organism>
<evidence type="ECO:0000256" key="1">
    <source>
        <dbReference type="SAM" id="MobiDB-lite"/>
    </source>
</evidence>
<dbReference type="Proteomes" id="UP000509458">
    <property type="component" value="Chromosome"/>
</dbReference>
<proteinExistence type="predicted"/>
<reference evidence="3 4" key="1">
    <citation type="submission" date="2020-06" db="EMBL/GenBank/DDBJ databases">
        <authorList>
            <person name="Duchaud E."/>
        </authorList>
    </citation>
    <scope>NUCLEOTIDE SEQUENCE [LARGE SCALE GENOMIC DNA]</scope>
    <source>
        <strain evidence="3">Alteromonas fortis</strain>
    </source>
</reference>
<dbReference type="EMBL" id="LR812090">
    <property type="protein sequence ID" value="CAB9492506.1"/>
    <property type="molecule type" value="Genomic_DNA"/>
</dbReference>
<feature type="signal peptide" evidence="2">
    <location>
        <begin position="1"/>
        <end position="28"/>
    </location>
</feature>